<reference evidence="1 2" key="1">
    <citation type="submission" date="2016-10" db="EMBL/GenBank/DDBJ databases">
        <authorList>
            <person name="de Groot N.N."/>
        </authorList>
    </citation>
    <scope>NUCLEOTIDE SEQUENCE [LARGE SCALE GENOMIC DNA]</scope>
    <source>
        <strain evidence="1 2">Nl18</strain>
    </source>
</reference>
<proteinExistence type="predicted"/>
<organism evidence="1 2">
    <name type="scientific">Nitrosospira multiformis</name>
    <dbReference type="NCBI Taxonomy" id="1231"/>
    <lineage>
        <taxon>Bacteria</taxon>
        <taxon>Pseudomonadati</taxon>
        <taxon>Pseudomonadota</taxon>
        <taxon>Betaproteobacteria</taxon>
        <taxon>Nitrosomonadales</taxon>
        <taxon>Nitrosomonadaceae</taxon>
        <taxon>Nitrosospira</taxon>
    </lineage>
</organism>
<sequence length="609" mass="70434">MTRKASLYDICDQPILEGECPTPAGFNLRLIYKKLAGHPVLKYLILKGCRHPAISLTEISPYQEMMRKAMQANADNWQDPLWIETTFSSLARLLDSIENPRWQQREKAEQLDNELTRTDLQKMIDNCLQDILRIWDKDKNDPWFPVAAQVELSGDDHMDGKNFINVLQGVGSFEYKNITVLFALMRCFLMTNPVRLRFIRRSYRGICEPMSASFAWIWHRIAFSDVNFFEHLLVFLDSDASRRHYARLVPVLENLLRYCVCSSQEWLETPNNHIRHPAITCLPKDAEGRPLCRLSEDALQKKRDLGFGDFVPDTDTTFLTLAMARKWLVFVQREQLTADKVLLEACESLLNYPWVEIISEYQVGGKYSSNPPTILITKPLDYEGAVPIWFDKTFKRDGRIIREILGNEICPGHNMDILDAILVNRKQWLALEGENLAFLQRLLDFHYRAFASGNFCHETAFKYYLPEIYVYYLGRMYRTYSTLADIDKRILDPKGKIEDMRRIAQQYCKDELVGYSLNAFDAALAVSALVLLAYEPRHDGVIAAGLNVLNQTMGEGKGRHLYRAYEWNRMRHPTRILVGSEVATSLFVLRACTEAMRYLKNEESINSGT</sequence>
<accession>A0A1H8PU64</accession>
<protein>
    <submittedName>
        <fullName evidence="1">Uncharacterized protein</fullName>
    </submittedName>
</protein>
<dbReference type="AlphaFoldDB" id="A0A1H8PU64"/>
<dbReference type="EMBL" id="FOCT01000023">
    <property type="protein sequence ID" value="SEO45316.1"/>
    <property type="molecule type" value="Genomic_DNA"/>
</dbReference>
<evidence type="ECO:0000313" key="1">
    <source>
        <dbReference type="EMBL" id="SEO45316.1"/>
    </source>
</evidence>
<dbReference type="Proteomes" id="UP000183898">
    <property type="component" value="Unassembled WGS sequence"/>
</dbReference>
<evidence type="ECO:0000313" key="2">
    <source>
        <dbReference type="Proteomes" id="UP000183898"/>
    </source>
</evidence>
<name>A0A1H8PU64_9PROT</name>
<gene>
    <name evidence="1" type="ORF">SAMN05216404_1239</name>
</gene>